<protein>
    <submittedName>
        <fullName evidence="1">Uncharacterized protein</fullName>
    </submittedName>
</protein>
<accession>A0ACB7NVN7</accession>
<organism evidence="1 2">
    <name type="scientific">Chaetomium tenue</name>
    <dbReference type="NCBI Taxonomy" id="1854479"/>
    <lineage>
        <taxon>Eukaryota</taxon>
        <taxon>Fungi</taxon>
        <taxon>Dikarya</taxon>
        <taxon>Ascomycota</taxon>
        <taxon>Pezizomycotina</taxon>
        <taxon>Sordariomycetes</taxon>
        <taxon>Sordariomycetidae</taxon>
        <taxon>Sordariales</taxon>
        <taxon>Chaetomiaceae</taxon>
        <taxon>Chaetomium</taxon>
    </lineage>
</organism>
<dbReference type="EMBL" id="JAGIZQ010000008">
    <property type="protein sequence ID" value="KAH6613326.1"/>
    <property type="molecule type" value="Genomic_DNA"/>
</dbReference>
<evidence type="ECO:0000313" key="1">
    <source>
        <dbReference type="EMBL" id="KAH6613326.1"/>
    </source>
</evidence>
<keyword evidence="2" id="KW-1185">Reference proteome</keyword>
<comment type="caution">
    <text evidence="1">The sequence shown here is derived from an EMBL/GenBank/DDBJ whole genome shotgun (WGS) entry which is preliminary data.</text>
</comment>
<evidence type="ECO:0000313" key="2">
    <source>
        <dbReference type="Proteomes" id="UP000724584"/>
    </source>
</evidence>
<proteinExistence type="predicted"/>
<sequence>MGRKQTFKKEEIFAIREIYHPPAPIQPQVDIVAVHGLNGSALGTWTTLDSGICWLNDPRFLPKYVKNARVLVWGYNASFSSLTGHVPSKDRIHHHAHTLVAHLAADRLLSGTADKPIIFLCHSLGGIVVKRVRPPSLLPATLTTPIPNQHPLNQTQPMTKPTPNHPPTPTQALTYAQTRTAHKVTHEHAIFTHTHSILFFGTPHHGTPKATWLRLLQRLGAAASLGKRSRPSALVAALEHESETLQNTADFFAPLAARFRVFYFYELHPTTVLPGWFGRGAARADYVIPVSSAVPAGHDEAERAGIAADHRGMVRFGDPGEVGFRVVVDALVRYCAEAEEVVRLRPAEVEEMGVERVERERGVVEGLRSGGGGGGGNINQLGAAAPNLSLRGVDLEIEDRMSRTTTVRSLSAPDEVKDENW</sequence>
<name>A0ACB7NVN7_9PEZI</name>
<reference evidence="1 2" key="1">
    <citation type="journal article" date="2021" name="Nat. Commun.">
        <title>Genetic determinants of endophytism in the Arabidopsis root mycobiome.</title>
        <authorList>
            <person name="Mesny F."/>
            <person name="Miyauchi S."/>
            <person name="Thiergart T."/>
            <person name="Pickel B."/>
            <person name="Atanasova L."/>
            <person name="Karlsson M."/>
            <person name="Huettel B."/>
            <person name="Barry K.W."/>
            <person name="Haridas S."/>
            <person name="Chen C."/>
            <person name="Bauer D."/>
            <person name="Andreopoulos W."/>
            <person name="Pangilinan J."/>
            <person name="LaButti K."/>
            <person name="Riley R."/>
            <person name="Lipzen A."/>
            <person name="Clum A."/>
            <person name="Drula E."/>
            <person name="Henrissat B."/>
            <person name="Kohler A."/>
            <person name="Grigoriev I.V."/>
            <person name="Martin F.M."/>
            <person name="Hacquard S."/>
        </authorList>
    </citation>
    <scope>NUCLEOTIDE SEQUENCE [LARGE SCALE GENOMIC DNA]</scope>
    <source>
        <strain evidence="1 2">MPI-SDFR-AT-0079</strain>
    </source>
</reference>
<dbReference type="Proteomes" id="UP000724584">
    <property type="component" value="Unassembled WGS sequence"/>
</dbReference>
<gene>
    <name evidence="1" type="ORF">F5144DRAFT_400836</name>
</gene>